<evidence type="ECO:0000256" key="8">
    <source>
        <dbReference type="ARBA" id="ARBA00022825"/>
    </source>
</evidence>
<dbReference type="InterPro" id="IPR011811">
    <property type="entry name" value="Peptidase_S51_cyanophycinase"/>
</dbReference>
<dbReference type="SUPFAM" id="SSF52317">
    <property type="entry name" value="Class I glutamine amidotransferase-like"/>
    <property type="match status" value="1"/>
</dbReference>
<dbReference type="OrthoDB" id="9799980at2"/>
<evidence type="ECO:0000313" key="10">
    <source>
        <dbReference type="Proteomes" id="UP000193804"/>
    </source>
</evidence>
<organism evidence="9 10">
    <name type="scientific">Marivirga sericea</name>
    <dbReference type="NCBI Taxonomy" id="1028"/>
    <lineage>
        <taxon>Bacteria</taxon>
        <taxon>Pseudomonadati</taxon>
        <taxon>Bacteroidota</taxon>
        <taxon>Cytophagia</taxon>
        <taxon>Cytophagales</taxon>
        <taxon>Marivirgaceae</taxon>
        <taxon>Marivirga</taxon>
    </lineage>
</organism>
<dbReference type="PANTHER" id="PTHR36175:SF1">
    <property type="entry name" value="CYANOPHYCINASE"/>
    <property type="match status" value="1"/>
</dbReference>
<dbReference type="NCBIfam" id="TIGR02069">
    <property type="entry name" value="cyanophycinase"/>
    <property type="match status" value="1"/>
</dbReference>
<dbReference type="Pfam" id="PF03575">
    <property type="entry name" value="Peptidase_S51"/>
    <property type="match status" value="1"/>
</dbReference>
<sequence length="279" mass="31279">MRELFLFIIISTIFSCQTKQGKESSIENLPEGGLFVIGGGSRPSEMIDKLIELANLKEGYGYILPMASADDSAYYYANKQFAEKGLADLKDYTKGQNQLLDSIENASLIYMAGGDQRRLMEVLSEPERIAIRKAYEKGAIIAGTSAGAAVMSKKMITGDEKKHPEYHPTFRTIEKDNIIFDEGLGLLPDKIIIDQHFIYRSRYNRLLTAVLEVPDHIGFGIDESTALFIQDDSATVVGEWQVVSFRNSDQQSETQNTLLGAKNIELNIYLPNEKFKFPQ</sequence>
<protein>
    <recommendedName>
        <fullName evidence="5">Cyanophycinase</fullName>
        <ecNumber evidence="4">3.4.15.6</ecNumber>
    </recommendedName>
</protein>
<evidence type="ECO:0000256" key="2">
    <source>
        <dbReference type="ARBA" id="ARBA00002039"/>
    </source>
</evidence>
<keyword evidence="10" id="KW-1185">Reference proteome</keyword>
<gene>
    <name evidence="9" type="ORF">SAMN05661096_01955</name>
</gene>
<dbReference type="GO" id="GO:0008241">
    <property type="term" value="F:peptidyl-dipeptidase activity"/>
    <property type="evidence" value="ECO:0007669"/>
    <property type="project" value="UniProtKB-EC"/>
</dbReference>
<dbReference type="Gene3D" id="3.40.50.880">
    <property type="match status" value="1"/>
</dbReference>
<evidence type="ECO:0000256" key="5">
    <source>
        <dbReference type="ARBA" id="ARBA00015719"/>
    </source>
</evidence>
<dbReference type="STRING" id="1028.SAMN05661096_01955"/>
<dbReference type="RefSeq" id="WP_085516863.1">
    <property type="nucleotide sequence ID" value="NZ_FXAW01000003.1"/>
</dbReference>
<evidence type="ECO:0000256" key="4">
    <source>
        <dbReference type="ARBA" id="ARBA00013115"/>
    </source>
</evidence>
<dbReference type="EC" id="3.4.15.6" evidence="4"/>
<comment type="function">
    <text evidence="2">Exopeptidase that catalyzes the hydrolytic cleavage of multi-L-arginyl-poly-L-aspartic acid (cyanophycin; a water-insoluble reserve polymer) into aspartate-arginine dipeptides.</text>
</comment>
<proteinExistence type="inferred from homology"/>
<dbReference type="InterPro" id="IPR029062">
    <property type="entry name" value="Class_I_gatase-like"/>
</dbReference>
<dbReference type="GO" id="GO:0006508">
    <property type="term" value="P:proteolysis"/>
    <property type="evidence" value="ECO:0007669"/>
    <property type="project" value="UniProtKB-KW"/>
</dbReference>
<dbReference type="InterPro" id="IPR005320">
    <property type="entry name" value="Peptidase_S51"/>
</dbReference>
<reference evidence="10" key="1">
    <citation type="submission" date="2017-04" db="EMBL/GenBank/DDBJ databases">
        <authorList>
            <person name="Varghese N."/>
            <person name="Submissions S."/>
        </authorList>
    </citation>
    <scope>NUCLEOTIDE SEQUENCE [LARGE SCALE GENOMIC DNA]</scope>
    <source>
        <strain evidence="10">DSM 4125</strain>
    </source>
</reference>
<evidence type="ECO:0000256" key="7">
    <source>
        <dbReference type="ARBA" id="ARBA00022801"/>
    </source>
</evidence>
<dbReference type="PANTHER" id="PTHR36175">
    <property type="entry name" value="CYANOPHYCINASE"/>
    <property type="match status" value="1"/>
</dbReference>
<dbReference type="CDD" id="cd03145">
    <property type="entry name" value="GAT1_cyanophycinase"/>
    <property type="match status" value="1"/>
</dbReference>
<name>A0A1X7JQB9_9BACT</name>
<keyword evidence="6" id="KW-0645">Protease</keyword>
<comment type="catalytic activity">
    <reaction evidence="1">
        <text>[L-4-(L-arginin-2-N-yl)aspartate](n) + H2O = [L-4-(L-arginin-2-N-yl)aspartate](n-1) + L-4-(L-arginin-2-N-yl)aspartate</text>
        <dbReference type="Rhea" id="RHEA:12845"/>
        <dbReference type="Rhea" id="RHEA-COMP:13728"/>
        <dbReference type="Rhea" id="RHEA-COMP:13734"/>
        <dbReference type="ChEBI" id="CHEBI:15377"/>
        <dbReference type="ChEBI" id="CHEBI:137986"/>
        <dbReference type="ChEBI" id="CHEBI:137991"/>
        <dbReference type="EC" id="3.4.15.6"/>
    </reaction>
</comment>
<evidence type="ECO:0000256" key="1">
    <source>
        <dbReference type="ARBA" id="ARBA00001092"/>
    </source>
</evidence>
<evidence type="ECO:0000256" key="6">
    <source>
        <dbReference type="ARBA" id="ARBA00022670"/>
    </source>
</evidence>
<dbReference type="AlphaFoldDB" id="A0A1X7JQB9"/>
<dbReference type="GO" id="GO:0008236">
    <property type="term" value="F:serine-type peptidase activity"/>
    <property type="evidence" value="ECO:0007669"/>
    <property type="project" value="UniProtKB-KW"/>
</dbReference>
<dbReference type="Proteomes" id="UP000193804">
    <property type="component" value="Unassembled WGS sequence"/>
</dbReference>
<evidence type="ECO:0000256" key="3">
    <source>
        <dbReference type="ARBA" id="ARBA00006534"/>
    </source>
</evidence>
<comment type="similarity">
    <text evidence="3">Belongs to the peptidase S51 family.</text>
</comment>
<accession>A0A1X7JQB9</accession>
<evidence type="ECO:0000313" key="9">
    <source>
        <dbReference type="EMBL" id="SMG30219.1"/>
    </source>
</evidence>
<dbReference type="PROSITE" id="PS51257">
    <property type="entry name" value="PROKAR_LIPOPROTEIN"/>
    <property type="match status" value="1"/>
</dbReference>
<keyword evidence="7" id="KW-0378">Hydrolase</keyword>
<keyword evidence="8" id="KW-0720">Serine protease</keyword>
<dbReference type="EMBL" id="FXAW01000003">
    <property type="protein sequence ID" value="SMG30219.1"/>
    <property type="molecule type" value="Genomic_DNA"/>
</dbReference>